<dbReference type="Pfam" id="PF02518">
    <property type="entry name" value="HATPase_c"/>
    <property type="match status" value="1"/>
</dbReference>
<evidence type="ECO:0000256" key="5">
    <source>
        <dbReference type="ARBA" id="ARBA00017322"/>
    </source>
</evidence>
<evidence type="ECO:0000256" key="6">
    <source>
        <dbReference type="ARBA" id="ARBA00022485"/>
    </source>
</evidence>
<dbReference type="GO" id="GO:0005737">
    <property type="term" value="C:cytoplasm"/>
    <property type="evidence" value="ECO:0007669"/>
    <property type="project" value="UniProtKB-SubCell"/>
</dbReference>
<comment type="cofactor">
    <cofactor evidence="2">
        <name>[4Fe-4S] cluster</name>
        <dbReference type="ChEBI" id="CHEBI:49883"/>
    </cofactor>
</comment>
<dbReference type="PROSITE" id="PS50109">
    <property type="entry name" value="HIS_KIN"/>
    <property type="match status" value="1"/>
</dbReference>
<evidence type="ECO:0000256" key="7">
    <source>
        <dbReference type="ARBA" id="ARBA00022490"/>
    </source>
</evidence>
<feature type="transmembrane region" description="Helical" evidence="16">
    <location>
        <begin position="50"/>
        <end position="67"/>
    </location>
</feature>
<sequence>MNATDKQRMHQDTLIVLIVTLLTYLVAGYFDLAERYIDWTALGEIYQLDEAVFVLLSGCIGMIWFSFRRRSELTKSLQTNLAMQNELQQTNQHISHLLDENKALIKHTALVRESERQHLATELHDVFGQHLAAMDANLTVALNVTDNDDLQTMLQSVMDSTTHLRSITKNKLRNLKPPILKSIGLSGALQELFQDWQQSFPEISLSSLLSVEDDILDEETALTLYRAVQEGLVNVSRHAQATEVSIVLNEISPSSLAGNTSLHLRLSDNGKGLPPKEPIKGLGLIGIRERVEAQSGTFSLVTASPQGTQLELTIPLNLNKQGI</sequence>
<evidence type="ECO:0000256" key="1">
    <source>
        <dbReference type="ARBA" id="ARBA00000085"/>
    </source>
</evidence>
<keyword evidence="13" id="KW-0411">Iron-sulfur</keyword>
<feature type="domain" description="Histidine kinase" evidence="17">
    <location>
        <begin position="224"/>
        <end position="318"/>
    </location>
</feature>
<dbReference type="InterPro" id="IPR036890">
    <property type="entry name" value="HATPase_C_sf"/>
</dbReference>
<keyword evidence="6" id="KW-0004">4Fe-4S</keyword>
<dbReference type="InterPro" id="IPR011712">
    <property type="entry name" value="Sig_transdc_His_kin_sub3_dim/P"/>
</dbReference>
<keyword evidence="10 18" id="KW-0418">Kinase</keyword>
<evidence type="ECO:0000313" key="18">
    <source>
        <dbReference type="EMBL" id="KGM08013.1"/>
    </source>
</evidence>
<feature type="transmembrane region" description="Helical" evidence="16">
    <location>
        <begin position="12"/>
        <end position="30"/>
    </location>
</feature>
<reference evidence="18 19" key="1">
    <citation type="submission" date="2014-09" db="EMBL/GenBank/DDBJ databases">
        <authorList>
            <person name="Grob C."/>
            <person name="Taubert M."/>
            <person name="Howat A.M."/>
            <person name="Burns O.J."/>
            <person name="Dixon J.L."/>
            <person name="Chen Y."/>
            <person name="Murrell J.C."/>
        </authorList>
    </citation>
    <scope>NUCLEOTIDE SEQUENCE [LARGE SCALE GENOMIC DNA]</scope>
    <source>
        <strain evidence="18">L4</strain>
    </source>
</reference>
<keyword evidence="16" id="KW-0812">Transmembrane</keyword>
<keyword evidence="11" id="KW-0408">Iron</keyword>
<dbReference type="InterPro" id="IPR005467">
    <property type="entry name" value="His_kinase_dom"/>
</dbReference>
<comment type="subcellular location">
    <subcellularLocation>
        <location evidence="3">Cytoplasm</location>
    </subcellularLocation>
</comment>
<dbReference type="InterPro" id="IPR003594">
    <property type="entry name" value="HATPase_dom"/>
</dbReference>
<dbReference type="GO" id="GO:0046983">
    <property type="term" value="F:protein dimerization activity"/>
    <property type="evidence" value="ECO:0007669"/>
    <property type="project" value="InterPro"/>
</dbReference>
<evidence type="ECO:0000256" key="10">
    <source>
        <dbReference type="ARBA" id="ARBA00022777"/>
    </source>
</evidence>
<dbReference type="GO" id="GO:0000155">
    <property type="term" value="F:phosphorelay sensor kinase activity"/>
    <property type="evidence" value="ECO:0007669"/>
    <property type="project" value="InterPro"/>
</dbReference>
<dbReference type="SUPFAM" id="SSF55874">
    <property type="entry name" value="ATPase domain of HSP90 chaperone/DNA topoisomerase II/histidine kinase"/>
    <property type="match status" value="1"/>
</dbReference>
<accession>A0A0A0BHK4</accession>
<comment type="caution">
    <text evidence="18">The sequence shown here is derived from an EMBL/GenBank/DDBJ whole genome shotgun (WGS) entry which is preliminary data.</text>
</comment>
<keyword evidence="7" id="KW-0963">Cytoplasm</keyword>
<dbReference type="EMBL" id="JRQD01000001">
    <property type="protein sequence ID" value="KGM08013.1"/>
    <property type="molecule type" value="Genomic_DNA"/>
</dbReference>
<keyword evidence="8" id="KW-0808">Transferase</keyword>
<comment type="catalytic activity">
    <reaction evidence="1">
        <text>ATP + protein L-histidine = ADP + protein N-phospho-L-histidine.</text>
        <dbReference type="EC" id="2.7.13.3"/>
    </reaction>
</comment>
<proteinExistence type="predicted"/>
<dbReference type="InterPro" id="IPR050482">
    <property type="entry name" value="Sensor_HK_TwoCompSys"/>
</dbReference>
<evidence type="ECO:0000256" key="8">
    <source>
        <dbReference type="ARBA" id="ARBA00022679"/>
    </source>
</evidence>
<dbReference type="AlphaFoldDB" id="A0A0A0BHK4"/>
<dbReference type="CDD" id="cd16917">
    <property type="entry name" value="HATPase_UhpB-NarQ-NarX-like"/>
    <property type="match status" value="1"/>
</dbReference>
<dbReference type="PRINTS" id="PR00344">
    <property type="entry name" value="BCTRLSENSOR"/>
</dbReference>
<gene>
    <name evidence="18" type="primary">mxaY</name>
    <name evidence="18" type="ORF">LP43_0436</name>
</gene>
<dbReference type="Proteomes" id="UP000029999">
    <property type="component" value="Unassembled WGS sequence"/>
</dbReference>
<evidence type="ECO:0000256" key="4">
    <source>
        <dbReference type="ARBA" id="ARBA00012438"/>
    </source>
</evidence>
<dbReference type="PANTHER" id="PTHR24421">
    <property type="entry name" value="NITRATE/NITRITE SENSOR PROTEIN NARX-RELATED"/>
    <property type="match status" value="1"/>
</dbReference>
<dbReference type="InterPro" id="IPR004358">
    <property type="entry name" value="Sig_transdc_His_kin-like_C"/>
</dbReference>
<evidence type="ECO:0000256" key="15">
    <source>
        <dbReference type="ARBA" id="ARBA00030800"/>
    </source>
</evidence>
<evidence type="ECO:0000256" key="14">
    <source>
        <dbReference type="ARBA" id="ARBA00024827"/>
    </source>
</evidence>
<keyword evidence="12" id="KW-0902">Two-component regulatory system</keyword>
<dbReference type="PANTHER" id="PTHR24421:SF58">
    <property type="entry name" value="SIGNAL TRANSDUCTION HISTIDINE-PROTEIN KINASE_PHOSPHATASE UHPB"/>
    <property type="match status" value="1"/>
</dbReference>
<name>A0A0A0BHK4_9GAMM</name>
<dbReference type="SMART" id="SM00387">
    <property type="entry name" value="HATPase_c"/>
    <property type="match status" value="1"/>
</dbReference>
<comment type="function">
    <text evidence="14">Member of the two-component regulatory system NreB/NreC involved in the control of dissimilatory nitrate/nitrite reduction in response to oxygen. NreB functions as a direct oxygen sensor histidine kinase which is autophosphorylated, in the absence of oxygen, probably at the conserved histidine residue, and transfers its phosphate group probably to a conserved aspartate residue of NreC. NreB/NreC activates the expression of the nitrate (narGHJI) and nitrite (nir) reductase operons, as well as the putative nitrate transporter gene narT.</text>
</comment>
<dbReference type="Gene3D" id="3.30.565.10">
    <property type="entry name" value="Histidine kinase-like ATPase, C-terminal domain"/>
    <property type="match status" value="1"/>
</dbReference>
<keyword evidence="9" id="KW-0479">Metal-binding</keyword>
<dbReference type="Gene3D" id="1.20.5.1930">
    <property type="match status" value="1"/>
</dbReference>
<evidence type="ECO:0000256" key="16">
    <source>
        <dbReference type="SAM" id="Phobius"/>
    </source>
</evidence>
<dbReference type="GO" id="GO:0051539">
    <property type="term" value="F:4 iron, 4 sulfur cluster binding"/>
    <property type="evidence" value="ECO:0007669"/>
    <property type="project" value="UniProtKB-KW"/>
</dbReference>
<organism evidence="18 19">
    <name type="scientific">Methylophaga thiooxydans</name>
    <dbReference type="NCBI Taxonomy" id="392484"/>
    <lineage>
        <taxon>Bacteria</taxon>
        <taxon>Pseudomonadati</taxon>
        <taxon>Pseudomonadota</taxon>
        <taxon>Gammaproteobacteria</taxon>
        <taxon>Thiotrichales</taxon>
        <taxon>Piscirickettsiaceae</taxon>
        <taxon>Methylophaga</taxon>
    </lineage>
</organism>
<evidence type="ECO:0000259" key="17">
    <source>
        <dbReference type="PROSITE" id="PS50109"/>
    </source>
</evidence>
<evidence type="ECO:0000313" key="19">
    <source>
        <dbReference type="Proteomes" id="UP000029999"/>
    </source>
</evidence>
<dbReference type="Pfam" id="PF07730">
    <property type="entry name" value="HisKA_3"/>
    <property type="match status" value="1"/>
</dbReference>
<evidence type="ECO:0000256" key="13">
    <source>
        <dbReference type="ARBA" id="ARBA00023014"/>
    </source>
</evidence>
<dbReference type="GO" id="GO:0046872">
    <property type="term" value="F:metal ion binding"/>
    <property type="evidence" value="ECO:0007669"/>
    <property type="project" value="UniProtKB-KW"/>
</dbReference>
<keyword evidence="16" id="KW-1133">Transmembrane helix</keyword>
<evidence type="ECO:0000256" key="3">
    <source>
        <dbReference type="ARBA" id="ARBA00004496"/>
    </source>
</evidence>
<protein>
    <recommendedName>
        <fullName evidence="5">Oxygen sensor histidine kinase NreB</fullName>
        <ecNumber evidence="4">2.7.13.3</ecNumber>
    </recommendedName>
    <alternativeName>
        <fullName evidence="15">Nitrogen regulation protein B</fullName>
    </alternativeName>
</protein>
<dbReference type="EC" id="2.7.13.3" evidence="4"/>
<evidence type="ECO:0000256" key="9">
    <source>
        <dbReference type="ARBA" id="ARBA00022723"/>
    </source>
</evidence>
<evidence type="ECO:0000256" key="2">
    <source>
        <dbReference type="ARBA" id="ARBA00001966"/>
    </source>
</evidence>
<dbReference type="GO" id="GO:0016020">
    <property type="term" value="C:membrane"/>
    <property type="evidence" value="ECO:0007669"/>
    <property type="project" value="InterPro"/>
</dbReference>
<evidence type="ECO:0000256" key="11">
    <source>
        <dbReference type="ARBA" id="ARBA00023004"/>
    </source>
</evidence>
<keyword evidence="16" id="KW-0472">Membrane</keyword>
<evidence type="ECO:0000256" key="12">
    <source>
        <dbReference type="ARBA" id="ARBA00023012"/>
    </source>
</evidence>
<dbReference type="STRING" id="392484.LP43_0436"/>